<organism evidence="1 2">
    <name type="scientific">Archangium gephyra</name>
    <dbReference type="NCBI Taxonomy" id="48"/>
    <lineage>
        <taxon>Bacteria</taxon>
        <taxon>Pseudomonadati</taxon>
        <taxon>Myxococcota</taxon>
        <taxon>Myxococcia</taxon>
        <taxon>Myxococcales</taxon>
        <taxon>Cystobacterineae</taxon>
        <taxon>Archangiaceae</taxon>
        <taxon>Archangium</taxon>
    </lineage>
</organism>
<protein>
    <recommendedName>
        <fullName evidence="3">Sulfatase-modifying factor enzyme domain-containing protein</fullName>
    </recommendedName>
</protein>
<dbReference type="EMBL" id="QFQP01000034">
    <property type="protein sequence ID" value="PZR07041.1"/>
    <property type="molecule type" value="Genomic_DNA"/>
</dbReference>
<evidence type="ECO:0000313" key="1">
    <source>
        <dbReference type="EMBL" id="PZR07041.1"/>
    </source>
</evidence>
<dbReference type="Proteomes" id="UP000249061">
    <property type="component" value="Unassembled WGS sequence"/>
</dbReference>
<reference evidence="1 2" key="1">
    <citation type="submission" date="2017-08" db="EMBL/GenBank/DDBJ databases">
        <title>Infants hospitalized years apart are colonized by the same room-sourced microbial strains.</title>
        <authorList>
            <person name="Brooks B."/>
            <person name="Olm M.R."/>
            <person name="Firek B.A."/>
            <person name="Baker R."/>
            <person name="Thomas B.C."/>
            <person name="Morowitz M.J."/>
            <person name="Banfield J.F."/>
        </authorList>
    </citation>
    <scope>NUCLEOTIDE SEQUENCE [LARGE SCALE GENOMIC DNA]</scope>
    <source>
        <strain evidence="1">S2_003_000_R2_14</strain>
    </source>
</reference>
<name>A0A2W5VA53_9BACT</name>
<dbReference type="AlphaFoldDB" id="A0A2W5VA53"/>
<proteinExistence type="predicted"/>
<accession>A0A2W5VA53</accession>
<evidence type="ECO:0000313" key="2">
    <source>
        <dbReference type="Proteomes" id="UP000249061"/>
    </source>
</evidence>
<evidence type="ECO:0008006" key="3">
    <source>
        <dbReference type="Google" id="ProtNLM"/>
    </source>
</evidence>
<gene>
    <name evidence="1" type="ORF">DI536_28710</name>
</gene>
<sequence length="265" mass="29809">MIPFTLEHWLRADEDARLIILDAVLERMPPGYRSQRDAGHRVGAFPQFVHEETGVVFDVILGGRSLFGMTELRWRRVISTHAMWAVDLEAERRAPPLDRRQAATLMPSREVEISPALVAAGPVPFVLLKKFGLDEARLTSWGFEPTQLELVLRAVTRLGWRAPSEAEWEHALRAIYGDRIDGGRVDGGDHSIGRHPELCRDDFAETLAGYPERGSRGNGHEVLRGNTRAPSFISHWNAEVLWPGRSRLADVSGRIAFRPWVDLVG</sequence>
<comment type="caution">
    <text evidence="1">The sequence shown here is derived from an EMBL/GenBank/DDBJ whole genome shotgun (WGS) entry which is preliminary data.</text>
</comment>